<organism evidence="1 2">
    <name type="scientific">Sparassis crispa</name>
    <dbReference type="NCBI Taxonomy" id="139825"/>
    <lineage>
        <taxon>Eukaryota</taxon>
        <taxon>Fungi</taxon>
        <taxon>Dikarya</taxon>
        <taxon>Basidiomycota</taxon>
        <taxon>Agaricomycotina</taxon>
        <taxon>Agaricomycetes</taxon>
        <taxon>Polyporales</taxon>
        <taxon>Sparassidaceae</taxon>
        <taxon>Sparassis</taxon>
    </lineage>
</organism>
<name>A0A401GCE9_9APHY</name>
<evidence type="ECO:0000313" key="2">
    <source>
        <dbReference type="Proteomes" id="UP000287166"/>
    </source>
</evidence>
<protein>
    <submittedName>
        <fullName evidence="1">Uncharacterized protein</fullName>
    </submittedName>
</protein>
<dbReference type="RefSeq" id="XP_027610757.1">
    <property type="nucleotide sequence ID" value="XM_027754956.1"/>
</dbReference>
<keyword evidence="2" id="KW-1185">Reference proteome</keyword>
<gene>
    <name evidence="1" type="ORF">SCP_0210450</name>
</gene>
<proteinExistence type="predicted"/>
<dbReference type="AlphaFoldDB" id="A0A401GCE9"/>
<dbReference type="EMBL" id="BFAD01000002">
    <property type="protein sequence ID" value="GBE79844.1"/>
    <property type="molecule type" value="Genomic_DNA"/>
</dbReference>
<dbReference type="Proteomes" id="UP000287166">
    <property type="component" value="Unassembled WGS sequence"/>
</dbReference>
<sequence>MITPARLATQRYRSLWISFHLTMNMPDFLRFSIILRPCTHSAIIERACKTTLFLTYFRRCAIPDPSKGAGSVKLHTVGSEPHTMGSTNVTLIPFKTVSEEAETFILT</sequence>
<dbReference type="GeneID" id="38776761"/>
<dbReference type="InParanoid" id="A0A401GCE9"/>
<reference evidence="1 2" key="1">
    <citation type="journal article" date="2018" name="Sci. Rep.">
        <title>Genome sequence of the cauliflower mushroom Sparassis crispa (Hanabiratake) and its association with beneficial usage.</title>
        <authorList>
            <person name="Kiyama R."/>
            <person name="Furutani Y."/>
            <person name="Kawaguchi K."/>
            <person name="Nakanishi T."/>
        </authorList>
    </citation>
    <scope>NUCLEOTIDE SEQUENCE [LARGE SCALE GENOMIC DNA]</scope>
</reference>
<comment type="caution">
    <text evidence="1">The sequence shown here is derived from an EMBL/GenBank/DDBJ whole genome shotgun (WGS) entry which is preliminary data.</text>
</comment>
<accession>A0A401GCE9</accession>
<evidence type="ECO:0000313" key="1">
    <source>
        <dbReference type="EMBL" id="GBE79844.1"/>
    </source>
</evidence>